<dbReference type="InterPro" id="IPR003598">
    <property type="entry name" value="Ig_sub2"/>
</dbReference>
<dbReference type="SMART" id="SM00408">
    <property type="entry name" value="IGc2"/>
    <property type="match status" value="3"/>
</dbReference>
<evidence type="ECO:0000259" key="11">
    <source>
        <dbReference type="PROSITE" id="PS50835"/>
    </source>
</evidence>
<dbReference type="InterPro" id="IPR051170">
    <property type="entry name" value="Neural/epithelial_adhesion"/>
</dbReference>
<dbReference type="Pfam" id="PF00047">
    <property type="entry name" value="ig"/>
    <property type="match status" value="1"/>
</dbReference>
<keyword evidence="3 10" id="KW-0732">Signal</keyword>
<evidence type="ECO:0000256" key="5">
    <source>
        <dbReference type="ARBA" id="ARBA00023136"/>
    </source>
</evidence>
<dbReference type="Pfam" id="PF13927">
    <property type="entry name" value="Ig_3"/>
    <property type="match status" value="2"/>
</dbReference>
<dbReference type="Gene3D" id="2.60.40.10">
    <property type="entry name" value="Immunoglobulins"/>
    <property type="match status" value="3"/>
</dbReference>
<dbReference type="InterPro" id="IPR013783">
    <property type="entry name" value="Ig-like_fold"/>
</dbReference>
<feature type="chain" id="PRO_5035234493" description="Ig-like domain-containing protein" evidence="10">
    <location>
        <begin position="22"/>
        <end position="482"/>
    </location>
</feature>
<comment type="subcellular location">
    <subcellularLocation>
        <location evidence="1">Cell membrane</location>
    </subcellularLocation>
</comment>
<keyword evidence="6" id="KW-1015">Disulfide bond</keyword>
<evidence type="ECO:0000313" key="13">
    <source>
        <dbReference type="Proteomes" id="UP000789390"/>
    </source>
</evidence>
<sequence>MFVFWVLGMFLLTINQDHLIAHVTCSDHDGQSLYIEGSSMFVGQMPNVTVSTGREAIFTCVIDNVDKFKVAFLRVDTQTILAIDETVITRSARVTVRHSIDKDENLSTGQRKTWQLSLKEVTPADAGGYMCQLNNFEPMVSQVAYLQVTVPPDILVNESSSDLTMKEGDNTTLRCNAIGYPQPNVTWRREDYQPININQSVLEGSVLNLVNVHRRQMAAYLCIASNGIPPPVSKRILLKIEFAPAVTSHQIQVFQRLGDSLKLHCQCQSWPQGYTSWTYESNRLPPERAVIDYRPQAIGLVVVTDMYLTIPEMLSQDKGNYTCHCSNIHGTANWTISVEGIALDPVQQKRMAHSSWSGDEHQEEDEQEDEEMDEDPTTTTTTVLPVQQTTTTTTESTTRKTIEANYQLTEEPTKRNNNGPLVREDHQSEQKKRKASSAMPSKASTSSQGISCTNSRTSHHLFLLLFAIFILIDNLWPALPAS</sequence>
<gene>
    <name evidence="12" type="ORF">DGAL_LOCUS2513</name>
</gene>
<dbReference type="SUPFAM" id="SSF48726">
    <property type="entry name" value="Immunoglobulin"/>
    <property type="match status" value="3"/>
</dbReference>
<evidence type="ECO:0000256" key="4">
    <source>
        <dbReference type="ARBA" id="ARBA00022737"/>
    </source>
</evidence>
<keyword evidence="8" id="KW-0393">Immunoglobulin domain</keyword>
<dbReference type="AlphaFoldDB" id="A0A8J2RCU7"/>
<dbReference type="InterPro" id="IPR036179">
    <property type="entry name" value="Ig-like_dom_sf"/>
</dbReference>
<dbReference type="GO" id="GO:0005886">
    <property type="term" value="C:plasma membrane"/>
    <property type="evidence" value="ECO:0007669"/>
    <property type="project" value="UniProtKB-SubCell"/>
</dbReference>
<protein>
    <recommendedName>
        <fullName evidence="11">Ig-like domain-containing protein</fullName>
    </recommendedName>
</protein>
<dbReference type="SMART" id="SM00409">
    <property type="entry name" value="IG"/>
    <property type="match status" value="3"/>
</dbReference>
<keyword evidence="7" id="KW-0325">Glycoprotein</keyword>
<proteinExistence type="predicted"/>
<dbReference type="OrthoDB" id="10012075at2759"/>
<evidence type="ECO:0000256" key="2">
    <source>
        <dbReference type="ARBA" id="ARBA00022475"/>
    </source>
</evidence>
<dbReference type="EMBL" id="CAKKLH010000035">
    <property type="protein sequence ID" value="CAH0100291.1"/>
    <property type="molecule type" value="Genomic_DNA"/>
</dbReference>
<evidence type="ECO:0000256" key="1">
    <source>
        <dbReference type="ARBA" id="ARBA00004236"/>
    </source>
</evidence>
<evidence type="ECO:0000256" key="3">
    <source>
        <dbReference type="ARBA" id="ARBA00022729"/>
    </source>
</evidence>
<reference evidence="12" key="1">
    <citation type="submission" date="2021-11" db="EMBL/GenBank/DDBJ databases">
        <authorList>
            <person name="Schell T."/>
        </authorList>
    </citation>
    <scope>NUCLEOTIDE SEQUENCE</scope>
    <source>
        <strain evidence="12">M5</strain>
    </source>
</reference>
<organism evidence="12 13">
    <name type="scientific">Daphnia galeata</name>
    <dbReference type="NCBI Taxonomy" id="27404"/>
    <lineage>
        <taxon>Eukaryota</taxon>
        <taxon>Metazoa</taxon>
        <taxon>Ecdysozoa</taxon>
        <taxon>Arthropoda</taxon>
        <taxon>Crustacea</taxon>
        <taxon>Branchiopoda</taxon>
        <taxon>Diplostraca</taxon>
        <taxon>Cladocera</taxon>
        <taxon>Anomopoda</taxon>
        <taxon>Daphniidae</taxon>
        <taxon>Daphnia</taxon>
    </lineage>
</organism>
<comment type="caution">
    <text evidence="12">The sequence shown here is derived from an EMBL/GenBank/DDBJ whole genome shotgun (WGS) entry which is preliminary data.</text>
</comment>
<dbReference type="InterPro" id="IPR003599">
    <property type="entry name" value="Ig_sub"/>
</dbReference>
<feature type="region of interest" description="Disordered" evidence="9">
    <location>
        <begin position="349"/>
        <end position="453"/>
    </location>
</feature>
<feature type="compositionally biased region" description="Acidic residues" evidence="9">
    <location>
        <begin position="361"/>
        <end position="376"/>
    </location>
</feature>
<keyword evidence="4" id="KW-0677">Repeat</keyword>
<evidence type="ECO:0000256" key="6">
    <source>
        <dbReference type="ARBA" id="ARBA00023157"/>
    </source>
</evidence>
<evidence type="ECO:0000256" key="10">
    <source>
        <dbReference type="SAM" id="SignalP"/>
    </source>
</evidence>
<evidence type="ECO:0000256" key="9">
    <source>
        <dbReference type="SAM" id="MobiDB-lite"/>
    </source>
</evidence>
<feature type="domain" description="Ig-like" evidence="11">
    <location>
        <begin position="152"/>
        <end position="233"/>
    </location>
</feature>
<feature type="compositionally biased region" description="Low complexity" evidence="9">
    <location>
        <begin position="436"/>
        <end position="447"/>
    </location>
</feature>
<dbReference type="PANTHER" id="PTHR12231:SF105">
    <property type="entry name" value="LACHESIN-LIKE PROTEIN"/>
    <property type="match status" value="1"/>
</dbReference>
<evidence type="ECO:0000313" key="12">
    <source>
        <dbReference type="EMBL" id="CAH0100291.1"/>
    </source>
</evidence>
<evidence type="ECO:0000256" key="8">
    <source>
        <dbReference type="ARBA" id="ARBA00023319"/>
    </source>
</evidence>
<dbReference type="InterPro" id="IPR007110">
    <property type="entry name" value="Ig-like_dom"/>
</dbReference>
<dbReference type="GO" id="GO:0043005">
    <property type="term" value="C:neuron projection"/>
    <property type="evidence" value="ECO:0007669"/>
    <property type="project" value="TreeGrafter"/>
</dbReference>
<feature type="signal peptide" evidence="10">
    <location>
        <begin position="1"/>
        <end position="21"/>
    </location>
</feature>
<dbReference type="Proteomes" id="UP000789390">
    <property type="component" value="Unassembled WGS sequence"/>
</dbReference>
<dbReference type="PANTHER" id="PTHR12231">
    <property type="entry name" value="CTX-RELATED TYPE I TRANSMEMBRANE PROTEIN"/>
    <property type="match status" value="1"/>
</dbReference>
<keyword evidence="2" id="KW-1003">Cell membrane</keyword>
<evidence type="ECO:0000256" key="7">
    <source>
        <dbReference type="ARBA" id="ARBA00023180"/>
    </source>
</evidence>
<dbReference type="FunFam" id="2.60.40.10:FF:000328">
    <property type="entry name" value="CLUMA_CG000981, isoform A"/>
    <property type="match status" value="1"/>
</dbReference>
<keyword evidence="5" id="KW-0472">Membrane</keyword>
<feature type="compositionally biased region" description="Polar residues" evidence="9">
    <location>
        <begin position="404"/>
        <end position="419"/>
    </location>
</feature>
<name>A0A8J2RCU7_9CRUS</name>
<dbReference type="InterPro" id="IPR013151">
    <property type="entry name" value="Immunoglobulin_dom"/>
</dbReference>
<accession>A0A8J2RCU7</accession>
<feature type="domain" description="Ig-like" evidence="11">
    <location>
        <begin position="244"/>
        <end position="339"/>
    </location>
</feature>
<dbReference type="PROSITE" id="PS50835">
    <property type="entry name" value="IG_LIKE"/>
    <property type="match status" value="2"/>
</dbReference>
<feature type="compositionally biased region" description="Low complexity" evidence="9">
    <location>
        <begin position="377"/>
        <end position="396"/>
    </location>
</feature>
<keyword evidence="13" id="KW-1185">Reference proteome</keyword>